<keyword evidence="5 9" id="KW-0812">Transmembrane</keyword>
<dbReference type="InterPro" id="IPR004796">
    <property type="entry name" value="PTS_IIC_cello"/>
</dbReference>
<comment type="caution">
    <text evidence="11">The sequence shown here is derived from an EMBL/GenBank/DDBJ whole genome shotgun (WGS) entry which is preliminary data.</text>
</comment>
<sequence length="418" mass="46519">MQKIIDFMTNSFAPKVNKITKNVWVASLQDSVMAILPFILVSSIVTMVSLINEIADIIPDLSIINTFTFGLSGMFVAFLLPYFIMEKKKRGDKKLLAGLTGLALYLLLIFPEMSTDGGSITFTLARFGAVGMFVSIVVGIFVAIIMNLFSKWSFFNKDETSLPDFIIVWFDSLLPITLIIVSGWLCYSIFQIDVFDLIAILFEPLQMLGQSFWGFVLMGFLMAFLYSFGISTWVLTPVFMPIALKGIADNAALVEKGMDAVYINTQETFYSGWCAFGGVGYTMILAILLLLAKSTRLRSIGKATILPSIFNINEPLVYGAPIVFNPMLMIPFWLNGAIIPAITYLVLSTGWISIPAKAFQLWYLPYPVSTYLVSGDIKGIFLFALLAGVSLCIWYPFFKAYDNAEVKNELEEELAVSN</sequence>
<evidence type="ECO:0000256" key="6">
    <source>
        <dbReference type="ARBA" id="ARBA00022989"/>
    </source>
</evidence>
<keyword evidence="2 8" id="KW-0813">Transport</keyword>
<gene>
    <name evidence="11" type="ORF">RAK27_11690</name>
</gene>
<feature type="transmembrane region" description="Helical" evidence="9">
    <location>
        <begin position="379"/>
        <end position="398"/>
    </location>
</feature>
<dbReference type="GO" id="GO:0009401">
    <property type="term" value="P:phosphoenolpyruvate-dependent sugar phosphotransferase system"/>
    <property type="evidence" value="ECO:0007669"/>
    <property type="project" value="InterPro"/>
</dbReference>
<evidence type="ECO:0000256" key="5">
    <source>
        <dbReference type="ARBA" id="ARBA00022692"/>
    </source>
</evidence>
<dbReference type="Proteomes" id="UP001290462">
    <property type="component" value="Unassembled WGS sequence"/>
</dbReference>
<evidence type="ECO:0000256" key="4">
    <source>
        <dbReference type="ARBA" id="ARBA00022597"/>
    </source>
</evidence>
<evidence type="ECO:0000256" key="1">
    <source>
        <dbReference type="ARBA" id="ARBA00004651"/>
    </source>
</evidence>
<dbReference type="InterPro" id="IPR003352">
    <property type="entry name" value="PTS_EIIC"/>
</dbReference>
<dbReference type="GO" id="GO:0008982">
    <property type="term" value="F:protein-N(PI)-phosphohistidine-sugar phosphotransferase activity"/>
    <property type="evidence" value="ECO:0007669"/>
    <property type="project" value="UniProtKB-UniRule"/>
</dbReference>
<feature type="transmembrane region" description="Helical" evidence="9">
    <location>
        <begin position="95"/>
        <end position="111"/>
    </location>
</feature>
<dbReference type="InterPro" id="IPR004501">
    <property type="entry name" value="PTS_EIIC_3"/>
</dbReference>
<feature type="transmembrane region" description="Helical" evidence="9">
    <location>
        <begin position="166"/>
        <end position="190"/>
    </location>
</feature>
<evidence type="ECO:0000256" key="7">
    <source>
        <dbReference type="ARBA" id="ARBA00023136"/>
    </source>
</evidence>
<dbReference type="PIRSF" id="PIRSF006351">
    <property type="entry name" value="PTS_EIIC-Cellobiose"/>
    <property type="match status" value="1"/>
</dbReference>
<keyword evidence="4 8" id="KW-0762">Sugar transport</keyword>
<organism evidence="11 12">
    <name type="scientific">Carnobacterium maltaromaticum</name>
    <name type="common">Carnobacterium piscicola</name>
    <dbReference type="NCBI Taxonomy" id="2751"/>
    <lineage>
        <taxon>Bacteria</taxon>
        <taxon>Bacillati</taxon>
        <taxon>Bacillota</taxon>
        <taxon>Bacilli</taxon>
        <taxon>Lactobacillales</taxon>
        <taxon>Carnobacteriaceae</taxon>
        <taxon>Carnobacterium</taxon>
    </lineage>
</organism>
<dbReference type="PANTHER" id="PTHR33989:SF4">
    <property type="entry name" value="PTS SYSTEM N,N'-DIACETYLCHITOBIOSE-SPECIFIC EIIC COMPONENT"/>
    <property type="match status" value="1"/>
</dbReference>
<evidence type="ECO:0000256" key="2">
    <source>
        <dbReference type="ARBA" id="ARBA00022448"/>
    </source>
</evidence>
<evidence type="ECO:0000313" key="12">
    <source>
        <dbReference type="Proteomes" id="UP001290462"/>
    </source>
</evidence>
<feature type="transmembrane region" description="Helical" evidence="9">
    <location>
        <begin position="211"/>
        <end position="235"/>
    </location>
</feature>
<proteinExistence type="predicted"/>
<feature type="transmembrane region" description="Helical" evidence="9">
    <location>
        <begin position="332"/>
        <end position="354"/>
    </location>
</feature>
<feature type="domain" description="PTS EIIC type-3" evidence="10">
    <location>
        <begin position="8"/>
        <end position="397"/>
    </location>
</feature>
<protein>
    <recommendedName>
        <fullName evidence="8">Permease IIC component</fullName>
    </recommendedName>
</protein>
<dbReference type="EMBL" id="JAVBVO010000003">
    <property type="protein sequence ID" value="MDZ5759325.1"/>
    <property type="molecule type" value="Genomic_DNA"/>
</dbReference>
<dbReference type="PROSITE" id="PS51105">
    <property type="entry name" value="PTS_EIIC_TYPE_3"/>
    <property type="match status" value="1"/>
</dbReference>
<dbReference type="GO" id="GO:1902815">
    <property type="term" value="P:N,N'-diacetylchitobiose import"/>
    <property type="evidence" value="ECO:0007669"/>
    <property type="project" value="TreeGrafter"/>
</dbReference>
<feature type="transmembrane region" description="Helical" evidence="9">
    <location>
        <begin position="123"/>
        <end position="146"/>
    </location>
</feature>
<dbReference type="InterPro" id="IPR051088">
    <property type="entry name" value="PTS_Sugar-EIIC/EIIB"/>
</dbReference>
<dbReference type="RefSeq" id="WP_322809171.1">
    <property type="nucleotide sequence ID" value="NZ_JAVBVO010000003.1"/>
</dbReference>
<evidence type="ECO:0000256" key="8">
    <source>
        <dbReference type="PIRNR" id="PIRNR006351"/>
    </source>
</evidence>
<reference evidence="11" key="1">
    <citation type="submission" date="2023-08" db="EMBL/GenBank/DDBJ databases">
        <title>Genomic characterization of piscicolin 126 produced by Carnobacterium maltaromaticum CM22 strain isolated from salmon (Salmo salar).</title>
        <authorList>
            <person name="Gonzalez-Gragera E."/>
            <person name="Garcia-Lopez J.D."/>
            <person name="Teso-Perez C."/>
            <person name="Gimenez-Hernandez I."/>
            <person name="Peralta-Sanchez J.M."/>
            <person name="Valdivia E."/>
            <person name="Montalban-Lopez M."/>
            <person name="Martin-Platero A.M."/>
            <person name="Banos A."/>
            <person name="Martinez-Bueno M."/>
        </authorList>
    </citation>
    <scope>NUCLEOTIDE SEQUENCE</scope>
    <source>
        <strain evidence="11">CM22</strain>
    </source>
</reference>
<dbReference type="PANTHER" id="PTHR33989">
    <property type="match status" value="1"/>
</dbReference>
<evidence type="ECO:0000256" key="3">
    <source>
        <dbReference type="ARBA" id="ARBA00022475"/>
    </source>
</evidence>
<accession>A0AAW9K445</accession>
<comment type="function">
    <text evidence="8">The phosphoenolpyruvate-dependent sugar phosphotransferase system (PTS), a major carbohydrate active -transport system, catalyzes the phosphorylation of incoming sugar substrates concomitant with their translocation across the cell membrane.</text>
</comment>
<dbReference type="GO" id="GO:0005886">
    <property type="term" value="C:plasma membrane"/>
    <property type="evidence" value="ECO:0007669"/>
    <property type="project" value="UniProtKB-SubCell"/>
</dbReference>
<feature type="transmembrane region" description="Helical" evidence="9">
    <location>
        <begin position="270"/>
        <end position="292"/>
    </location>
</feature>
<name>A0AAW9K445_CARML</name>
<keyword evidence="3 8" id="KW-1003">Cell membrane</keyword>
<feature type="transmembrane region" description="Helical" evidence="9">
    <location>
        <begin position="63"/>
        <end position="83"/>
    </location>
</feature>
<keyword evidence="7 8" id="KW-0472">Membrane</keyword>
<evidence type="ECO:0000259" key="10">
    <source>
        <dbReference type="PROSITE" id="PS51105"/>
    </source>
</evidence>
<comment type="subcellular location">
    <subcellularLocation>
        <location evidence="1">Cell membrane</location>
        <topology evidence="1">Multi-pass membrane protein</topology>
    </subcellularLocation>
</comment>
<evidence type="ECO:0000256" key="9">
    <source>
        <dbReference type="SAM" id="Phobius"/>
    </source>
</evidence>
<keyword evidence="6 9" id="KW-1133">Transmembrane helix</keyword>
<evidence type="ECO:0000313" key="11">
    <source>
        <dbReference type="EMBL" id="MDZ5759325.1"/>
    </source>
</evidence>
<feature type="transmembrane region" description="Helical" evidence="9">
    <location>
        <begin position="32"/>
        <end position="51"/>
    </location>
</feature>
<dbReference type="Pfam" id="PF02378">
    <property type="entry name" value="PTS_EIIC"/>
    <property type="match status" value="1"/>
</dbReference>
<dbReference type="AlphaFoldDB" id="A0AAW9K445"/>